<evidence type="ECO:0000313" key="7">
    <source>
        <dbReference type="EMBL" id="GLR16067.1"/>
    </source>
</evidence>
<dbReference type="Pfam" id="PF00939">
    <property type="entry name" value="Na_sulph_symp"/>
    <property type="match status" value="1"/>
</dbReference>
<evidence type="ECO:0000256" key="3">
    <source>
        <dbReference type="ARBA" id="ARBA00022692"/>
    </source>
</evidence>
<evidence type="ECO:0000256" key="4">
    <source>
        <dbReference type="ARBA" id="ARBA00022989"/>
    </source>
</evidence>
<dbReference type="PROSITE" id="PS01271">
    <property type="entry name" value="NA_SULFATE"/>
    <property type="match status" value="1"/>
</dbReference>
<keyword evidence="4 6" id="KW-1133">Transmembrane helix</keyword>
<dbReference type="GO" id="GO:0015141">
    <property type="term" value="F:succinate transmembrane transporter activity"/>
    <property type="evidence" value="ECO:0007669"/>
    <property type="project" value="UniProtKB-ARBA"/>
</dbReference>
<accession>A0AA37SL86</accession>
<proteinExistence type="predicted"/>
<feature type="transmembrane region" description="Helical" evidence="6">
    <location>
        <begin position="60"/>
        <end position="79"/>
    </location>
</feature>
<dbReference type="RefSeq" id="WP_235294710.1">
    <property type="nucleotide sequence ID" value="NZ_BSOH01000003.1"/>
</dbReference>
<keyword evidence="5 6" id="KW-0472">Membrane</keyword>
<keyword evidence="8" id="KW-1185">Reference proteome</keyword>
<dbReference type="EMBL" id="BSOH01000003">
    <property type="protein sequence ID" value="GLR16067.1"/>
    <property type="molecule type" value="Genomic_DNA"/>
</dbReference>
<evidence type="ECO:0000256" key="5">
    <source>
        <dbReference type="ARBA" id="ARBA00023136"/>
    </source>
</evidence>
<feature type="transmembrane region" description="Helical" evidence="6">
    <location>
        <begin position="219"/>
        <end position="241"/>
    </location>
</feature>
<name>A0AA37SL86_9BACT</name>
<dbReference type="CDD" id="cd01115">
    <property type="entry name" value="SLC13_permease"/>
    <property type="match status" value="1"/>
</dbReference>
<comment type="caution">
    <text evidence="7">The sequence shown here is derived from an EMBL/GenBank/DDBJ whole genome shotgun (WGS) entry which is preliminary data.</text>
</comment>
<reference evidence="7" key="2">
    <citation type="submission" date="2023-01" db="EMBL/GenBank/DDBJ databases">
        <title>Draft genome sequence of Portibacter lacus strain NBRC 108769.</title>
        <authorList>
            <person name="Sun Q."/>
            <person name="Mori K."/>
        </authorList>
    </citation>
    <scope>NUCLEOTIDE SEQUENCE</scope>
    <source>
        <strain evidence="7">NBRC 108769</strain>
    </source>
</reference>
<feature type="transmembrane region" description="Helical" evidence="6">
    <location>
        <begin position="459"/>
        <end position="483"/>
    </location>
</feature>
<feature type="transmembrane region" description="Helical" evidence="6">
    <location>
        <begin position="115"/>
        <end position="134"/>
    </location>
</feature>
<dbReference type="InterPro" id="IPR001898">
    <property type="entry name" value="SLC13A/DASS"/>
</dbReference>
<feature type="transmembrane region" description="Helical" evidence="6">
    <location>
        <begin position="85"/>
        <end position="103"/>
    </location>
</feature>
<dbReference type="InterPro" id="IPR031312">
    <property type="entry name" value="Na/sul_symport_CS"/>
</dbReference>
<evidence type="ECO:0000256" key="1">
    <source>
        <dbReference type="ARBA" id="ARBA00004141"/>
    </source>
</evidence>
<feature type="transmembrane region" description="Helical" evidence="6">
    <location>
        <begin position="179"/>
        <end position="199"/>
    </location>
</feature>
<dbReference type="NCBIfam" id="TIGR00785">
    <property type="entry name" value="dass"/>
    <property type="match status" value="1"/>
</dbReference>
<dbReference type="PANTHER" id="PTHR10283">
    <property type="entry name" value="SOLUTE CARRIER FAMILY 13 MEMBER"/>
    <property type="match status" value="1"/>
</dbReference>
<evidence type="ECO:0000313" key="8">
    <source>
        <dbReference type="Proteomes" id="UP001156666"/>
    </source>
</evidence>
<sequence length="497" mass="54274">MVSIKKIALGKTIGIILGPLSFICILLFVKPEGLSSSGVAVLASTAWIAIWWITEALPIAVTSLLPIILFPLTNAVTIAETTQSYGHKYVFLYIGGFILAIAIEKWNLHKRIALTIIKFIGTNVKLIILGFMVATAFLSMWISNTATSIMMLPIGLAIITQLKDNPNTIANENLIFGKALMLSIAYSASIGGISTLIGTPPNLVLAGILDNLYGIEITFTQWIIIGLPISIILLMICWKYLTEFAFKINKKEFPGGKSEIQRQISTLGKITYEEKMVLIVFASTAFAWISRSFLLQKFIPGIDDTIIAIAAAIVLFILPASKVKNRRILLWEEAVRIPWGILLLFGGGLAIATGFKETGLAEWIGAQLTLLEGFSLIFLLIILIAAINFLTEITSNLATTAMMLPILAPLALGLNVHPYILMIGTTLAASCAFMLPVATPPNAVVFGSGYIKIIDMLKAGFLMNIISILIITIVTYFLLPVLWDFDPLVFPLDWIKN</sequence>
<feature type="transmembrane region" description="Helical" evidence="6">
    <location>
        <begin position="140"/>
        <end position="159"/>
    </location>
</feature>
<dbReference type="GO" id="GO:0005886">
    <property type="term" value="C:plasma membrane"/>
    <property type="evidence" value="ECO:0007669"/>
    <property type="project" value="TreeGrafter"/>
</dbReference>
<evidence type="ECO:0000256" key="2">
    <source>
        <dbReference type="ARBA" id="ARBA00022448"/>
    </source>
</evidence>
<gene>
    <name evidence="7" type="ORF">GCM10007940_06820</name>
</gene>
<dbReference type="PANTHER" id="PTHR10283:SF82">
    <property type="entry name" value="SOLUTE CARRIER FAMILY 13 MEMBER 2"/>
    <property type="match status" value="1"/>
</dbReference>
<feature type="transmembrane region" description="Helical" evidence="6">
    <location>
        <begin position="335"/>
        <end position="355"/>
    </location>
</feature>
<keyword evidence="3 6" id="KW-0812">Transmembrane</keyword>
<keyword evidence="2" id="KW-0813">Transport</keyword>
<comment type="subcellular location">
    <subcellularLocation>
        <location evidence="1">Membrane</location>
        <topology evidence="1">Multi-pass membrane protein</topology>
    </subcellularLocation>
</comment>
<reference evidence="7" key="1">
    <citation type="journal article" date="2014" name="Int. J. Syst. Evol. Microbiol.">
        <title>Complete genome sequence of Corynebacterium casei LMG S-19264T (=DSM 44701T), isolated from a smear-ripened cheese.</title>
        <authorList>
            <consortium name="US DOE Joint Genome Institute (JGI-PGF)"/>
            <person name="Walter F."/>
            <person name="Albersmeier A."/>
            <person name="Kalinowski J."/>
            <person name="Ruckert C."/>
        </authorList>
    </citation>
    <scope>NUCLEOTIDE SEQUENCE</scope>
    <source>
        <strain evidence="7">NBRC 108769</strain>
    </source>
</reference>
<feature type="transmembrane region" description="Helical" evidence="6">
    <location>
        <begin position="306"/>
        <end position="323"/>
    </location>
</feature>
<feature type="transmembrane region" description="Helical" evidence="6">
    <location>
        <begin position="12"/>
        <end position="29"/>
    </location>
</feature>
<feature type="transmembrane region" description="Helical" evidence="6">
    <location>
        <begin position="276"/>
        <end position="294"/>
    </location>
</feature>
<evidence type="ECO:0000256" key="6">
    <source>
        <dbReference type="SAM" id="Phobius"/>
    </source>
</evidence>
<feature type="transmembrane region" description="Helical" evidence="6">
    <location>
        <begin position="367"/>
        <end position="390"/>
    </location>
</feature>
<feature type="transmembrane region" description="Helical" evidence="6">
    <location>
        <begin position="397"/>
        <end position="414"/>
    </location>
</feature>
<dbReference type="AlphaFoldDB" id="A0AA37SL86"/>
<dbReference type="Proteomes" id="UP001156666">
    <property type="component" value="Unassembled WGS sequence"/>
</dbReference>
<protein>
    <submittedName>
        <fullName evidence="7">SLC13 family permease</fullName>
    </submittedName>
</protein>
<feature type="transmembrane region" description="Helical" evidence="6">
    <location>
        <begin position="35"/>
        <end position="53"/>
    </location>
</feature>
<organism evidence="7 8">
    <name type="scientific">Portibacter lacus</name>
    <dbReference type="NCBI Taxonomy" id="1099794"/>
    <lineage>
        <taxon>Bacteria</taxon>
        <taxon>Pseudomonadati</taxon>
        <taxon>Bacteroidota</taxon>
        <taxon>Saprospiria</taxon>
        <taxon>Saprospirales</taxon>
        <taxon>Haliscomenobacteraceae</taxon>
        <taxon>Portibacter</taxon>
    </lineage>
</organism>